<dbReference type="RefSeq" id="WP_213890577.1">
    <property type="nucleotide sequence ID" value="NZ_JAGFNU010000012.1"/>
</dbReference>
<name>A0ABV5JD03_9RHOB</name>
<reference evidence="3 4" key="1">
    <citation type="submission" date="2024-09" db="EMBL/GenBank/DDBJ databases">
        <authorList>
            <person name="Sun Q."/>
            <person name="Mori K."/>
        </authorList>
    </citation>
    <scope>NUCLEOTIDE SEQUENCE [LARGE SCALE GENOMIC DNA]</scope>
    <source>
        <strain evidence="3 4">CECT 8726</strain>
    </source>
</reference>
<dbReference type="Gene3D" id="3.40.30.10">
    <property type="entry name" value="Glutaredoxin"/>
    <property type="match status" value="1"/>
</dbReference>
<evidence type="ECO:0000256" key="2">
    <source>
        <dbReference type="PROSITE-ProRule" id="PRU01282"/>
    </source>
</evidence>
<accession>A0ABV5JD03</accession>
<evidence type="ECO:0000256" key="1">
    <source>
        <dbReference type="ARBA" id="ARBA00007198"/>
    </source>
</evidence>
<protein>
    <submittedName>
        <fullName evidence="3">Arsenate reductase family protein</fullName>
    </submittedName>
</protein>
<dbReference type="InterPro" id="IPR006660">
    <property type="entry name" value="Arsenate_reductase-like"/>
</dbReference>
<dbReference type="PANTHER" id="PTHR30041:SF8">
    <property type="entry name" value="PROTEIN YFFB"/>
    <property type="match status" value="1"/>
</dbReference>
<keyword evidence="4" id="KW-1185">Reference proteome</keyword>
<dbReference type="Proteomes" id="UP001589683">
    <property type="component" value="Unassembled WGS sequence"/>
</dbReference>
<organism evidence="3 4">
    <name type="scientific">Pseudohalocynthiibacter aestuariivivens</name>
    <dbReference type="NCBI Taxonomy" id="1591409"/>
    <lineage>
        <taxon>Bacteria</taxon>
        <taxon>Pseudomonadati</taxon>
        <taxon>Pseudomonadota</taxon>
        <taxon>Alphaproteobacteria</taxon>
        <taxon>Rhodobacterales</taxon>
        <taxon>Paracoccaceae</taxon>
        <taxon>Pseudohalocynthiibacter</taxon>
    </lineage>
</organism>
<evidence type="ECO:0000313" key="3">
    <source>
        <dbReference type="EMBL" id="MFB9230990.1"/>
    </source>
</evidence>
<dbReference type="PANTHER" id="PTHR30041">
    <property type="entry name" value="ARSENATE REDUCTASE"/>
    <property type="match status" value="1"/>
</dbReference>
<sequence>MRFFGLKTCDSCKKALKALKAAEYAPVVIDVRADGVEKPDMDRFFKTFGSSLLNKNSKTWRELSENQKNAAPLDLLASHPTLMKRPVIEDGDRLTLGWSRDVAESWLG</sequence>
<dbReference type="EMBL" id="JBHMEA010000009">
    <property type="protein sequence ID" value="MFB9230990.1"/>
    <property type="molecule type" value="Genomic_DNA"/>
</dbReference>
<proteinExistence type="inferred from homology"/>
<dbReference type="PROSITE" id="PS51353">
    <property type="entry name" value="ARSC"/>
    <property type="match status" value="1"/>
</dbReference>
<evidence type="ECO:0000313" key="4">
    <source>
        <dbReference type="Proteomes" id="UP001589683"/>
    </source>
</evidence>
<gene>
    <name evidence="3" type="ORF">ACFFUT_04215</name>
</gene>
<dbReference type="InterPro" id="IPR036249">
    <property type="entry name" value="Thioredoxin-like_sf"/>
</dbReference>
<dbReference type="Pfam" id="PF03960">
    <property type="entry name" value="ArsC"/>
    <property type="match status" value="1"/>
</dbReference>
<dbReference type="SUPFAM" id="SSF52833">
    <property type="entry name" value="Thioredoxin-like"/>
    <property type="match status" value="1"/>
</dbReference>
<comment type="caution">
    <text evidence="3">The sequence shown here is derived from an EMBL/GenBank/DDBJ whole genome shotgun (WGS) entry which is preliminary data.</text>
</comment>
<comment type="similarity">
    <text evidence="1 2">Belongs to the ArsC family.</text>
</comment>